<evidence type="ECO:0000313" key="2">
    <source>
        <dbReference type="EMBL" id="MBE9030357.1"/>
    </source>
</evidence>
<dbReference type="AlphaFoldDB" id="A0A928VMJ2"/>
<dbReference type="Pfam" id="PF00106">
    <property type="entry name" value="adh_short"/>
    <property type="match status" value="1"/>
</dbReference>
<evidence type="ECO:0000256" key="1">
    <source>
        <dbReference type="ARBA" id="ARBA00023002"/>
    </source>
</evidence>
<dbReference type="NCBIfam" id="NF004846">
    <property type="entry name" value="PRK06197.1"/>
    <property type="match status" value="1"/>
</dbReference>
<dbReference type="RefSeq" id="WP_264325207.1">
    <property type="nucleotide sequence ID" value="NZ_JADEXQ010000034.1"/>
</dbReference>
<organism evidence="2 3">
    <name type="scientific">Romeriopsis navalis LEGE 11480</name>
    <dbReference type="NCBI Taxonomy" id="2777977"/>
    <lineage>
        <taxon>Bacteria</taxon>
        <taxon>Bacillati</taxon>
        <taxon>Cyanobacteriota</taxon>
        <taxon>Cyanophyceae</taxon>
        <taxon>Leptolyngbyales</taxon>
        <taxon>Leptolyngbyaceae</taxon>
        <taxon>Romeriopsis</taxon>
        <taxon>Romeriopsis navalis</taxon>
    </lineage>
</organism>
<protein>
    <submittedName>
        <fullName evidence="2">SDR family NAD(P)-dependent oxidoreductase</fullName>
    </submittedName>
</protein>
<dbReference type="InterPro" id="IPR002347">
    <property type="entry name" value="SDR_fam"/>
</dbReference>
<dbReference type="GO" id="GO:0016491">
    <property type="term" value="F:oxidoreductase activity"/>
    <property type="evidence" value="ECO:0007669"/>
    <property type="project" value="UniProtKB-KW"/>
</dbReference>
<dbReference type="PANTHER" id="PTHR43157">
    <property type="entry name" value="PHOSPHATIDYLINOSITOL-GLYCAN BIOSYNTHESIS CLASS F PROTEIN-RELATED"/>
    <property type="match status" value="1"/>
</dbReference>
<gene>
    <name evidence="2" type="ORF">IQ266_11505</name>
</gene>
<dbReference type="EMBL" id="JADEXQ010000034">
    <property type="protein sequence ID" value="MBE9030357.1"/>
    <property type="molecule type" value="Genomic_DNA"/>
</dbReference>
<proteinExistence type="predicted"/>
<dbReference type="InterPro" id="IPR036291">
    <property type="entry name" value="NAD(P)-bd_dom_sf"/>
</dbReference>
<dbReference type="SUPFAM" id="SSF51735">
    <property type="entry name" value="NAD(P)-binding Rossmann-fold domains"/>
    <property type="match status" value="1"/>
</dbReference>
<dbReference type="Gene3D" id="3.40.50.720">
    <property type="entry name" value="NAD(P)-binding Rossmann-like Domain"/>
    <property type="match status" value="1"/>
</dbReference>
<reference evidence="2" key="1">
    <citation type="submission" date="2020-10" db="EMBL/GenBank/DDBJ databases">
        <authorList>
            <person name="Castelo-Branco R."/>
            <person name="Eusebio N."/>
            <person name="Adriana R."/>
            <person name="Vieira A."/>
            <person name="Brugerolle De Fraissinette N."/>
            <person name="Rezende De Castro R."/>
            <person name="Schneider M.P."/>
            <person name="Vasconcelos V."/>
            <person name="Leao P.N."/>
        </authorList>
    </citation>
    <scope>NUCLEOTIDE SEQUENCE</scope>
    <source>
        <strain evidence="2">LEGE 11480</strain>
    </source>
</reference>
<dbReference type="Proteomes" id="UP000625316">
    <property type="component" value="Unassembled WGS sequence"/>
</dbReference>
<sequence length="325" mass="35456">MDFKLDQLPAQTGKIAIVTGANTGLGYETAVHLAQKGIKVIMACRSQDKAIQAKSAIESKVPGAELDILLIDLTDLAAVRTFAAAFRAQYDRLDFLINNAGIMFPPYTQTVDGFESQMGANYFGHFLLTALLLDRMPDTLESRVVSLSSNAHKAAANGINFDDLQSEKQYSKMGAYAQSKLACLMFGNQLQRRLAQAGKQVRSVTAHPGVSETELARHMPQYQIQLIRYTIGAFIAHPPEQASLPTVMAALDPAAQGGEYFGPQGWLEMTGKPGRAQPSHAAQDPVAAAKLWTLSEQLTEKRFRSDTPIYDLSALRKIILSSPAW</sequence>
<comment type="caution">
    <text evidence="2">The sequence shown here is derived from an EMBL/GenBank/DDBJ whole genome shotgun (WGS) entry which is preliminary data.</text>
</comment>
<evidence type="ECO:0000313" key="3">
    <source>
        <dbReference type="Proteomes" id="UP000625316"/>
    </source>
</evidence>
<dbReference type="PANTHER" id="PTHR43157:SF31">
    <property type="entry name" value="PHOSPHATIDYLINOSITOL-GLYCAN BIOSYNTHESIS CLASS F PROTEIN"/>
    <property type="match status" value="1"/>
</dbReference>
<dbReference type="PRINTS" id="PR00081">
    <property type="entry name" value="GDHRDH"/>
</dbReference>
<keyword evidence="3" id="KW-1185">Reference proteome</keyword>
<keyword evidence="1" id="KW-0560">Oxidoreductase</keyword>
<dbReference type="CDD" id="cd05327">
    <property type="entry name" value="retinol-DH_like_SDR_c_like"/>
    <property type="match status" value="1"/>
</dbReference>
<name>A0A928VMJ2_9CYAN</name>
<accession>A0A928VMJ2</accession>